<accession>A0ABP9G682</accession>
<evidence type="ECO:0000256" key="1">
    <source>
        <dbReference type="SAM" id="Phobius"/>
    </source>
</evidence>
<keyword evidence="3" id="KW-1185">Reference proteome</keyword>
<gene>
    <name evidence="2" type="ORF">GCM10025790_20910</name>
</gene>
<dbReference type="RefSeq" id="WP_345477952.1">
    <property type="nucleotide sequence ID" value="NZ_BAABLW010000007.1"/>
</dbReference>
<dbReference type="EMBL" id="BAABLW010000007">
    <property type="protein sequence ID" value="GAA4923589.1"/>
    <property type="molecule type" value="Genomic_DNA"/>
</dbReference>
<keyword evidence="1" id="KW-0472">Membrane</keyword>
<protein>
    <submittedName>
        <fullName evidence="2">Uncharacterized protein</fullName>
    </submittedName>
</protein>
<name>A0ABP9G682_9MICC</name>
<comment type="caution">
    <text evidence="2">The sequence shown here is derived from an EMBL/GenBank/DDBJ whole genome shotgun (WGS) entry which is preliminary data.</text>
</comment>
<keyword evidence="1" id="KW-0812">Transmembrane</keyword>
<feature type="transmembrane region" description="Helical" evidence="1">
    <location>
        <begin position="34"/>
        <end position="56"/>
    </location>
</feature>
<proteinExistence type="predicted"/>
<reference evidence="3" key="1">
    <citation type="journal article" date="2019" name="Int. J. Syst. Evol. Microbiol.">
        <title>The Global Catalogue of Microorganisms (GCM) 10K type strain sequencing project: providing services to taxonomists for standard genome sequencing and annotation.</title>
        <authorList>
            <consortium name="The Broad Institute Genomics Platform"/>
            <consortium name="The Broad Institute Genome Sequencing Center for Infectious Disease"/>
            <person name="Wu L."/>
            <person name="Ma J."/>
        </authorList>
    </citation>
    <scope>NUCLEOTIDE SEQUENCE [LARGE SCALE GENOMIC DNA]</scope>
    <source>
        <strain evidence="3">JCM 19129</strain>
    </source>
</reference>
<keyword evidence="1" id="KW-1133">Transmembrane helix</keyword>
<sequence>MRGAVNHRSNKSAPPWTITAPGSVQRVREATESVVVEIGLILAALAVLVPPTLALFNLKEDPPTPEP</sequence>
<organism evidence="2 3">
    <name type="scientific">Nesterenkonia rhizosphaerae</name>
    <dbReference type="NCBI Taxonomy" id="1348272"/>
    <lineage>
        <taxon>Bacteria</taxon>
        <taxon>Bacillati</taxon>
        <taxon>Actinomycetota</taxon>
        <taxon>Actinomycetes</taxon>
        <taxon>Micrococcales</taxon>
        <taxon>Micrococcaceae</taxon>
        <taxon>Nesterenkonia</taxon>
    </lineage>
</organism>
<dbReference type="Proteomes" id="UP001500368">
    <property type="component" value="Unassembled WGS sequence"/>
</dbReference>
<evidence type="ECO:0000313" key="3">
    <source>
        <dbReference type="Proteomes" id="UP001500368"/>
    </source>
</evidence>
<evidence type="ECO:0000313" key="2">
    <source>
        <dbReference type="EMBL" id="GAA4923589.1"/>
    </source>
</evidence>